<reference evidence="2" key="1">
    <citation type="submission" date="2023-04" db="EMBL/GenBank/DDBJ databases">
        <title>Aspergillus oryzae NBRC 4228.</title>
        <authorList>
            <person name="Ichikawa N."/>
            <person name="Sato H."/>
            <person name="Tonouchi N."/>
        </authorList>
    </citation>
    <scope>NUCLEOTIDE SEQUENCE</scope>
    <source>
        <strain evidence="2">NBRC 4228</strain>
    </source>
</reference>
<feature type="compositionally biased region" description="Low complexity" evidence="1">
    <location>
        <begin position="870"/>
        <end position="891"/>
    </location>
</feature>
<evidence type="ECO:0000313" key="3">
    <source>
        <dbReference type="Proteomes" id="UP001165205"/>
    </source>
</evidence>
<feature type="compositionally biased region" description="Polar residues" evidence="1">
    <location>
        <begin position="154"/>
        <end position="163"/>
    </location>
</feature>
<name>A0AAN5C3V3_ASPOZ</name>
<comment type="caution">
    <text evidence="2">The sequence shown here is derived from an EMBL/GenBank/DDBJ whole genome shotgun (WGS) entry which is preliminary data.</text>
</comment>
<feature type="compositionally biased region" description="Basic and acidic residues" evidence="1">
    <location>
        <begin position="164"/>
        <end position="176"/>
    </location>
</feature>
<sequence length="1073" mass="118700">MYMGVSPVAQVSFQEKTRDSGLSDCTITTGASDTPSRFKEAKSTTYTYTASIRLLIDLHNMGILSSQGGLSSSAPVSYKPPMVAKREALASDCANNVCWFDAEDDLESEDGSISPISDPRQDRKSGNHWARFFPELSSHFSLVSPISTMTPATSLSLSSAETQHSSDPRSHADDVGQRAGSCSSSSPEGSSCYSRRSSATSLDSVSPGPTKKCADTISVVSPADAGVFDDLASIRRSHSRPLLKKLSAAELRNKPLPLEPAIRLTPLSVRHKDPPKIRTSTSAGPQSGRSRVSVAAEDLENTLSGFRADSPTIPLHLLNEPLQISRGRMEMIPSRPAPQPPTDMRQKRRVEAREDERVKKNKGAFNFHLSGFSRKCSHLHARSWSSPNMRSEAVSSATRVRGGSDCKERKSKDDMAGLPSFLNPNQILEPLSQSIERELRMQLPRLQVKETKTACSPILEIEPSTEKEAIQRPEEVEASQREKSPDQVIFKEKFFVSSSKITVSLSNNVSHQVDIAELPEMVYELDSGSPKSRRKPTISDYLPTPTLQMPGNLPDKVVVTFLRQVRSLDDLFRLAIISRQFYRVFKDHELELIKGAVFTMSPPAWELREMSPPWSTEWQILVDPDTPVPEYTPSLYLQRYAQDIYTLAQLKLLILTRCETFLRQDTIRGLTGKDDACAKEVDDALWRIWTFCRIFGSGKSREGDIVGQVDWLNGGAMAMSDLKHGATASVTEPFGIHDILFEPPTGFGHGNKGGLSNDQLYYMTEMWTCLGVLLQPIHGRCKEAREAGIFAGHQVTEHDHARAAAVLVLNMASIGPGGCAATLKRAQSIGLTKWECSESGVSRSSFLKEAVSKAYRSRCDSLCQWSPRTSEGGSPSASDTSSPSSANSRAAQLQLENERRRQAAYADQLRNQRKRPANEGPHSFSDERPISKYSFIMSRLEGVPYEQRPPMPAPPTMASYAAYCGPPTSQYPVKSQPPFATYQQPQVRDPVDQAIDMMVRELGFQEQDAKWALKVTDSGEGINVNAAVSLLIREHQNYQRNNNVVPMRTYRSNSLLSSVIASPESMNSVWRWA</sequence>
<feature type="region of interest" description="Disordered" evidence="1">
    <location>
        <begin position="154"/>
        <end position="212"/>
    </location>
</feature>
<organism evidence="2 3">
    <name type="scientific">Aspergillus oryzae</name>
    <name type="common">Yellow koji mold</name>
    <dbReference type="NCBI Taxonomy" id="5062"/>
    <lineage>
        <taxon>Eukaryota</taxon>
        <taxon>Fungi</taxon>
        <taxon>Dikarya</taxon>
        <taxon>Ascomycota</taxon>
        <taxon>Pezizomycotina</taxon>
        <taxon>Eurotiomycetes</taxon>
        <taxon>Eurotiomycetidae</taxon>
        <taxon>Eurotiales</taxon>
        <taxon>Aspergillaceae</taxon>
        <taxon>Aspergillus</taxon>
        <taxon>Aspergillus subgen. Circumdati</taxon>
    </lineage>
</organism>
<evidence type="ECO:0000256" key="1">
    <source>
        <dbReference type="SAM" id="MobiDB-lite"/>
    </source>
</evidence>
<dbReference type="EMBL" id="BSYA01000212">
    <property type="protein sequence ID" value="GMG36781.1"/>
    <property type="molecule type" value="Genomic_DNA"/>
</dbReference>
<feature type="compositionally biased region" description="Low complexity" evidence="1">
    <location>
        <begin position="179"/>
        <end position="201"/>
    </location>
</feature>
<feature type="compositionally biased region" description="Polar residues" evidence="1">
    <location>
        <begin position="278"/>
        <end position="290"/>
    </location>
</feature>
<feature type="region of interest" description="Disordered" evidence="1">
    <location>
        <begin position="271"/>
        <end position="291"/>
    </location>
</feature>
<feature type="region of interest" description="Disordered" evidence="1">
    <location>
        <begin position="866"/>
        <end position="928"/>
    </location>
</feature>
<feature type="compositionally biased region" description="Basic and acidic residues" evidence="1">
    <location>
        <begin position="464"/>
        <end position="483"/>
    </location>
</feature>
<feature type="region of interest" description="Disordered" evidence="1">
    <location>
        <begin position="526"/>
        <end position="546"/>
    </location>
</feature>
<accession>A0AAN5C3V3</accession>
<feature type="compositionally biased region" description="Basic and acidic residues" evidence="1">
    <location>
        <begin position="402"/>
        <end position="415"/>
    </location>
</feature>
<dbReference type="AlphaFoldDB" id="A0AAN5C3V3"/>
<gene>
    <name evidence="2" type="ORF">Aory04_001175900</name>
</gene>
<dbReference type="Proteomes" id="UP001165205">
    <property type="component" value="Unassembled WGS sequence"/>
</dbReference>
<evidence type="ECO:0000313" key="2">
    <source>
        <dbReference type="EMBL" id="GMG36781.1"/>
    </source>
</evidence>
<feature type="region of interest" description="Disordered" evidence="1">
    <location>
        <begin position="463"/>
        <end position="483"/>
    </location>
</feature>
<feature type="region of interest" description="Disordered" evidence="1">
    <location>
        <begin position="390"/>
        <end position="421"/>
    </location>
</feature>
<proteinExistence type="predicted"/>
<protein>
    <submittedName>
        <fullName evidence="2">Unnamed protein product</fullName>
    </submittedName>
</protein>